<feature type="transmembrane region" description="Helical" evidence="1">
    <location>
        <begin position="22"/>
        <end position="41"/>
    </location>
</feature>
<comment type="caution">
    <text evidence="2">The sequence shown here is derived from an EMBL/GenBank/DDBJ whole genome shotgun (WGS) entry which is preliminary data.</text>
</comment>
<dbReference type="RefSeq" id="WP_311726870.1">
    <property type="nucleotide sequence ID" value="NZ_JAVRFD010000014.1"/>
</dbReference>
<feature type="transmembrane region" description="Helical" evidence="1">
    <location>
        <begin position="145"/>
        <end position="163"/>
    </location>
</feature>
<sequence length="502" mass="52058">MTATVVGRPVAAQSPARARREMPWLAVVAAVYAVVQLAMVVPHMGGGLLWDESVYASQVDPHRPAAFFSAPRSRGISYLVAPVVAATSSVVALRVVLALLSAAALYAVFRVWGPLVGRGTAALAALLFSGLWITQISGSQVMPNLWVALGAVAAVGWFLRAPAEPRARWWLAAAVAGVTLLRMPDGGWLGLPLLAAAVCVRRWRPALPALLGGLALGAAPWVAEAYARFGGVGARLRASSATEGGMVPQLNVGTALRSLNGPLLCRPCQVPLRHPELTLWWLALPLLAAAALAVAVRDHRAGHGRALPATVLPVVCAASMAVPYLLLIDYSAPRFLLPAYALLALPLAALAARAVRAGRSPVPVAAALGVVLALQLGSQYAVLADTTHQAAATAERYQRAAAGLRALGLRPPCLVAGPRALPIGYAAGCASAEVRGNNTSTTASALLRRAAHEPTAVFGHAPGHGLPSLRDRGWTRHTLPGTGGLSVYVSPVSGRAERPGQR</sequence>
<feature type="transmembrane region" description="Helical" evidence="1">
    <location>
        <begin position="308"/>
        <end position="328"/>
    </location>
</feature>
<proteinExistence type="predicted"/>
<feature type="transmembrane region" description="Helical" evidence="1">
    <location>
        <begin position="76"/>
        <end position="109"/>
    </location>
</feature>
<feature type="transmembrane region" description="Helical" evidence="1">
    <location>
        <begin position="279"/>
        <end position="296"/>
    </location>
</feature>
<evidence type="ECO:0000256" key="1">
    <source>
        <dbReference type="SAM" id="Phobius"/>
    </source>
</evidence>
<protein>
    <recommendedName>
        <fullName evidence="4">4-amino-4-deoxy-L-arabinose transferase</fullName>
    </recommendedName>
</protein>
<dbReference type="EMBL" id="JAVRFD010000014">
    <property type="protein sequence ID" value="MDT0546397.1"/>
    <property type="molecule type" value="Genomic_DNA"/>
</dbReference>
<keyword evidence="1" id="KW-0812">Transmembrane</keyword>
<gene>
    <name evidence="2" type="ORF">RND15_27340</name>
</gene>
<keyword evidence="1" id="KW-1133">Transmembrane helix</keyword>
<organism evidence="2 3">
    <name type="scientific">Streptomyces lonegramiae</name>
    <dbReference type="NCBI Taxonomy" id="3075524"/>
    <lineage>
        <taxon>Bacteria</taxon>
        <taxon>Bacillati</taxon>
        <taxon>Actinomycetota</taxon>
        <taxon>Actinomycetes</taxon>
        <taxon>Kitasatosporales</taxon>
        <taxon>Streptomycetaceae</taxon>
        <taxon>Streptomyces</taxon>
    </lineage>
</organism>
<dbReference type="Proteomes" id="UP001180754">
    <property type="component" value="Unassembled WGS sequence"/>
</dbReference>
<feature type="transmembrane region" description="Helical" evidence="1">
    <location>
        <begin position="115"/>
        <end position="133"/>
    </location>
</feature>
<evidence type="ECO:0008006" key="4">
    <source>
        <dbReference type="Google" id="ProtNLM"/>
    </source>
</evidence>
<feature type="transmembrane region" description="Helical" evidence="1">
    <location>
        <begin position="364"/>
        <end position="383"/>
    </location>
</feature>
<name>A0ABU2XKE5_9ACTN</name>
<keyword evidence="1" id="KW-0472">Membrane</keyword>
<keyword evidence="3" id="KW-1185">Reference proteome</keyword>
<evidence type="ECO:0000313" key="2">
    <source>
        <dbReference type="EMBL" id="MDT0546397.1"/>
    </source>
</evidence>
<evidence type="ECO:0000313" key="3">
    <source>
        <dbReference type="Proteomes" id="UP001180754"/>
    </source>
</evidence>
<reference evidence="2" key="1">
    <citation type="submission" date="2024-05" db="EMBL/GenBank/DDBJ databases">
        <title>30 novel species of actinomycetes from the DSMZ collection.</title>
        <authorList>
            <person name="Nouioui I."/>
        </authorList>
    </citation>
    <scope>NUCLEOTIDE SEQUENCE</scope>
    <source>
        <strain evidence="2">DSM 41529</strain>
    </source>
</reference>
<accession>A0ABU2XKE5</accession>
<feature type="transmembrane region" description="Helical" evidence="1">
    <location>
        <begin position="334"/>
        <end position="352"/>
    </location>
</feature>